<keyword evidence="11" id="KW-0812">Transmembrane</keyword>
<dbReference type="InterPro" id="IPR002401">
    <property type="entry name" value="Cyt_P450_E_grp-I"/>
</dbReference>
<evidence type="ECO:0000313" key="12">
    <source>
        <dbReference type="EMBL" id="GAC95697.1"/>
    </source>
</evidence>
<protein>
    <submittedName>
        <fullName evidence="12">Cytochrome P450</fullName>
    </submittedName>
</protein>
<reference evidence="13" key="1">
    <citation type="journal article" date="2013" name="Genome Announc.">
        <title>Draft genome sequence of the basidiomycetous yeast-like fungus Pseudozyma hubeiensis SY62, which produces an abundant amount of the biosurfactant mannosylerythritol lipids.</title>
        <authorList>
            <person name="Konishi M."/>
            <person name="Hatada Y."/>
            <person name="Horiuchi J."/>
        </authorList>
    </citation>
    <scope>NUCLEOTIDE SEQUENCE [LARGE SCALE GENOMIC DNA]</scope>
    <source>
        <strain evidence="13">SY62</strain>
    </source>
</reference>
<dbReference type="GO" id="GO:0005506">
    <property type="term" value="F:iron ion binding"/>
    <property type="evidence" value="ECO:0007669"/>
    <property type="project" value="InterPro"/>
</dbReference>
<feature type="binding site" description="axial binding residue" evidence="9">
    <location>
        <position position="383"/>
    </location>
    <ligand>
        <name>heme</name>
        <dbReference type="ChEBI" id="CHEBI:30413"/>
    </ligand>
    <ligandPart>
        <name>Fe</name>
        <dbReference type="ChEBI" id="CHEBI:18248"/>
    </ligandPart>
</feature>
<dbReference type="Pfam" id="PF00067">
    <property type="entry name" value="p450"/>
    <property type="match status" value="2"/>
</dbReference>
<keyword evidence="6 10" id="KW-0560">Oxidoreductase</keyword>
<dbReference type="HOGENOM" id="CLU_001570_2_4_1"/>
<dbReference type="Gene3D" id="1.10.630.10">
    <property type="entry name" value="Cytochrome P450"/>
    <property type="match status" value="2"/>
</dbReference>
<dbReference type="GeneID" id="24108563"/>
<evidence type="ECO:0000256" key="4">
    <source>
        <dbReference type="ARBA" id="ARBA00022617"/>
    </source>
</evidence>
<dbReference type="STRING" id="1305764.R9P361"/>
<keyword evidence="13" id="KW-1185">Reference proteome</keyword>
<keyword evidence="7 9" id="KW-0408">Iron</keyword>
<dbReference type="eggNOG" id="KOG0156">
    <property type="taxonomic scope" value="Eukaryota"/>
</dbReference>
<evidence type="ECO:0000256" key="3">
    <source>
        <dbReference type="ARBA" id="ARBA00010617"/>
    </source>
</evidence>
<feature type="transmembrane region" description="Helical" evidence="11">
    <location>
        <begin position="12"/>
        <end position="31"/>
    </location>
</feature>
<gene>
    <name evidence="12" type="ORF">PHSY_003273</name>
</gene>
<dbReference type="SUPFAM" id="SSF48264">
    <property type="entry name" value="Cytochrome P450"/>
    <property type="match status" value="1"/>
</dbReference>
<evidence type="ECO:0000256" key="1">
    <source>
        <dbReference type="ARBA" id="ARBA00001971"/>
    </source>
</evidence>
<keyword evidence="8 10" id="KW-0503">Monooxygenase</keyword>
<evidence type="ECO:0000256" key="2">
    <source>
        <dbReference type="ARBA" id="ARBA00005179"/>
    </source>
</evidence>
<evidence type="ECO:0000256" key="6">
    <source>
        <dbReference type="ARBA" id="ARBA00023002"/>
    </source>
</evidence>
<dbReference type="PRINTS" id="PR00463">
    <property type="entry name" value="EP450I"/>
</dbReference>
<comment type="similarity">
    <text evidence="3 10">Belongs to the cytochrome P450 family.</text>
</comment>
<evidence type="ECO:0000256" key="9">
    <source>
        <dbReference type="PIRSR" id="PIRSR602401-1"/>
    </source>
</evidence>
<sequence length="452" mass="50887">MLATILEVPIPNALIALSVIAISALFVRSILPGDRSIDLPGPRGWPIFGSWFDLGDNWAEHFRQAAKTYGDVRQSFETIYTFLIRADTVCFDFRVLSKSSAFTIGTSPWNESTANKRKAAATALNRPAVQSYLPIIRQESLDAIRRILKDGEGGRKGIVPYAYFQRLALNTNFQVNYGFRMEERDDGLFEEIAEVIAKVASVRAVTGSLQDYVPIMRYFPAKSQAAASYGLRRKKFMDKLYDELEQRIAQGKDEICITMIWTIGYLAKHPSIQHKAHSELVTHNPSHQLPDVSSPPQFPYIHAIAKEASRLFTVFRISLPRTNVRSVVYGNTTIPSGTTFLLNSWACNLDASRFPSPMEFRPERFLQSHGVETYSFGVGRRSCPGAFLALQEIYTTLVFLIHFFEIEPEGEFEIDPLTAVEDGRGFSVRPRPFRVRCVVREGVDLSPLGDAE</sequence>
<comment type="cofactor">
    <cofactor evidence="1 9">
        <name>heme</name>
        <dbReference type="ChEBI" id="CHEBI:30413"/>
    </cofactor>
</comment>
<dbReference type="EMBL" id="DF238796">
    <property type="protein sequence ID" value="GAC95697.1"/>
    <property type="molecule type" value="Genomic_DNA"/>
</dbReference>
<evidence type="ECO:0000256" key="11">
    <source>
        <dbReference type="SAM" id="Phobius"/>
    </source>
</evidence>
<keyword evidence="11" id="KW-1133">Transmembrane helix</keyword>
<keyword evidence="4 9" id="KW-0349">Heme</keyword>
<dbReference type="OrthoDB" id="1055148at2759"/>
<keyword evidence="5 9" id="KW-0479">Metal-binding</keyword>
<dbReference type="GO" id="GO:0016705">
    <property type="term" value="F:oxidoreductase activity, acting on paired donors, with incorporation or reduction of molecular oxygen"/>
    <property type="evidence" value="ECO:0007669"/>
    <property type="project" value="InterPro"/>
</dbReference>
<evidence type="ECO:0000313" key="13">
    <source>
        <dbReference type="Proteomes" id="UP000014071"/>
    </source>
</evidence>
<dbReference type="GO" id="GO:0004497">
    <property type="term" value="F:monooxygenase activity"/>
    <property type="evidence" value="ECO:0007669"/>
    <property type="project" value="UniProtKB-KW"/>
</dbReference>
<evidence type="ECO:0000256" key="10">
    <source>
        <dbReference type="RuleBase" id="RU000461"/>
    </source>
</evidence>
<evidence type="ECO:0000256" key="7">
    <source>
        <dbReference type="ARBA" id="ARBA00023004"/>
    </source>
</evidence>
<dbReference type="InterPro" id="IPR017972">
    <property type="entry name" value="Cyt_P450_CS"/>
</dbReference>
<evidence type="ECO:0000256" key="8">
    <source>
        <dbReference type="ARBA" id="ARBA00023033"/>
    </source>
</evidence>
<dbReference type="PANTHER" id="PTHR46300:SF9">
    <property type="entry name" value="P450, PUTATIVE-RELATED"/>
    <property type="match status" value="1"/>
</dbReference>
<dbReference type="GO" id="GO:0020037">
    <property type="term" value="F:heme binding"/>
    <property type="evidence" value="ECO:0007669"/>
    <property type="project" value="InterPro"/>
</dbReference>
<dbReference type="PANTHER" id="PTHR46300">
    <property type="entry name" value="P450, PUTATIVE (EUROFUNG)-RELATED-RELATED"/>
    <property type="match status" value="1"/>
</dbReference>
<keyword evidence="11" id="KW-0472">Membrane</keyword>
<dbReference type="AlphaFoldDB" id="R9P361"/>
<comment type="pathway">
    <text evidence="2">Secondary metabolite biosynthesis.</text>
</comment>
<dbReference type="Proteomes" id="UP000014071">
    <property type="component" value="Unassembled WGS sequence"/>
</dbReference>
<dbReference type="PRINTS" id="PR00385">
    <property type="entry name" value="P450"/>
</dbReference>
<name>R9P361_PSEHS</name>
<dbReference type="InterPro" id="IPR001128">
    <property type="entry name" value="Cyt_P450"/>
</dbReference>
<dbReference type="PROSITE" id="PS00086">
    <property type="entry name" value="CYTOCHROME_P450"/>
    <property type="match status" value="1"/>
</dbReference>
<evidence type="ECO:0000256" key="5">
    <source>
        <dbReference type="ARBA" id="ARBA00022723"/>
    </source>
</evidence>
<accession>R9P361</accession>
<dbReference type="InterPro" id="IPR036396">
    <property type="entry name" value="Cyt_P450_sf"/>
</dbReference>
<proteinExistence type="inferred from homology"/>
<dbReference type="RefSeq" id="XP_012189284.1">
    <property type="nucleotide sequence ID" value="XM_012333894.1"/>
</dbReference>
<dbReference type="InterPro" id="IPR050364">
    <property type="entry name" value="Cytochrome_P450_fung"/>
</dbReference>
<organism evidence="12 13">
    <name type="scientific">Pseudozyma hubeiensis (strain SY62)</name>
    <name type="common">Yeast</name>
    <dbReference type="NCBI Taxonomy" id="1305764"/>
    <lineage>
        <taxon>Eukaryota</taxon>
        <taxon>Fungi</taxon>
        <taxon>Dikarya</taxon>
        <taxon>Basidiomycota</taxon>
        <taxon>Ustilaginomycotina</taxon>
        <taxon>Ustilaginomycetes</taxon>
        <taxon>Ustilaginales</taxon>
        <taxon>Ustilaginaceae</taxon>
        <taxon>Pseudozyma</taxon>
    </lineage>
</organism>